<dbReference type="PANTHER" id="PTHR14140">
    <property type="entry name" value="E3 UBIQUITIN-PROTEIN LIGASE UHRF-RELATED"/>
    <property type="match status" value="1"/>
</dbReference>
<feature type="region of interest" description="Disordered" evidence="3">
    <location>
        <begin position="80"/>
        <end position="117"/>
    </location>
</feature>
<protein>
    <recommendedName>
        <fullName evidence="4">YDG domain-containing protein</fullName>
    </recommendedName>
</protein>
<gene>
    <name evidence="5" type="ORF">TBRA_LOCUS4582</name>
</gene>
<keyword evidence="1 2" id="KW-0539">Nucleus</keyword>
<dbReference type="GO" id="GO:0016567">
    <property type="term" value="P:protein ubiquitination"/>
    <property type="evidence" value="ECO:0007669"/>
    <property type="project" value="TreeGrafter"/>
</dbReference>
<feature type="domain" description="YDG" evidence="4">
    <location>
        <begin position="391"/>
        <end position="554"/>
    </location>
</feature>
<evidence type="ECO:0000256" key="2">
    <source>
        <dbReference type="PROSITE-ProRule" id="PRU00358"/>
    </source>
</evidence>
<dbReference type="GO" id="GO:0005634">
    <property type="term" value="C:nucleus"/>
    <property type="evidence" value="ECO:0007669"/>
    <property type="project" value="UniProtKB-SubCell"/>
</dbReference>
<accession>A0A6H5I7G1</accession>
<dbReference type="Pfam" id="PF02182">
    <property type="entry name" value="SAD_SRA"/>
    <property type="match status" value="1"/>
</dbReference>
<comment type="subcellular location">
    <subcellularLocation>
        <location evidence="2">Nucleus</location>
    </subcellularLocation>
</comment>
<proteinExistence type="predicted"/>
<evidence type="ECO:0000256" key="3">
    <source>
        <dbReference type="SAM" id="MobiDB-lite"/>
    </source>
</evidence>
<keyword evidence="6" id="KW-1185">Reference proteome</keyword>
<dbReference type="InterPro" id="IPR036987">
    <property type="entry name" value="SRA-YDG_sf"/>
</dbReference>
<dbReference type="Proteomes" id="UP000479190">
    <property type="component" value="Unassembled WGS sequence"/>
</dbReference>
<evidence type="ECO:0000313" key="6">
    <source>
        <dbReference type="Proteomes" id="UP000479190"/>
    </source>
</evidence>
<dbReference type="InterPro" id="IPR015947">
    <property type="entry name" value="PUA-like_sf"/>
</dbReference>
<dbReference type="InterPro" id="IPR003105">
    <property type="entry name" value="SRA_YDG"/>
</dbReference>
<dbReference type="PANTHER" id="PTHR14140:SF45">
    <property type="entry name" value="RING-TYPE E3 UBIQUITIN TRANSFERASE"/>
    <property type="match status" value="1"/>
</dbReference>
<name>A0A6H5I7G1_9HYME</name>
<dbReference type="Gene3D" id="2.30.280.10">
    <property type="entry name" value="SRA-YDG"/>
    <property type="match status" value="1"/>
</dbReference>
<dbReference type="PROSITE" id="PS51015">
    <property type="entry name" value="YDG"/>
    <property type="match status" value="1"/>
</dbReference>
<sequence length="570" mass="63530">MASTCIYKSASGKEGTIGDDLVIRPLPARLRGEISRSRRSVAVTAAADPQLPQSNRTVIHPALRRTHYHVVFKKKMPRLGRARDESNGRTVHTKAPGGIENESELRRGRGPRRHGQVLLPRADGRRPAQIRPGQRFRHGRGHDEVRRYHYALNLCHRDPFGGTLDCEAAGYAYRGGACSVSLKDKMVRAVGMVEDNGGYVGIVPTAHEIRNSARRTRAAGQDLLSRGRGLHNDGHNDAHEQHLQVVAVQHGTLSGLFRASFSFDYIDFRLMKARSYIFNLFIVKMDLNFQQLAEIRVRVRPTGGGRVASGATRQDSLLGRAVRQNLRHLCVRTLHQWKVRRQAGEEDRSGLCPAAFAGRTHRRGVTSAFRGREELSCVMFIPKDWVVKPKGLIEGIKVGTRWSKREHVAAAGVHTPLQQGISGDRIQGANSIVLSGGYEDNIDCGDIIYYTGCGGVTNGVQTSDQPWNNLNESLAINCGAKIDRTEGVLATDWNKCFPVRVVKKTSAARAKRKNKKNTENTEEYFVFIGIYRVCGCWPVRGKSRFRVWRFLLVKDNGDSNKVFTAKITQS</sequence>
<organism evidence="5 6">
    <name type="scientific">Trichogramma brassicae</name>
    <dbReference type="NCBI Taxonomy" id="86971"/>
    <lineage>
        <taxon>Eukaryota</taxon>
        <taxon>Metazoa</taxon>
        <taxon>Ecdysozoa</taxon>
        <taxon>Arthropoda</taxon>
        <taxon>Hexapoda</taxon>
        <taxon>Insecta</taxon>
        <taxon>Pterygota</taxon>
        <taxon>Neoptera</taxon>
        <taxon>Endopterygota</taxon>
        <taxon>Hymenoptera</taxon>
        <taxon>Apocrita</taxon>
        <taxon>Proctotrupomorpha</taxon>
        <taxon>Chalcidoidea</taxon>
        <taxon>Trichogrammatidae</taxon>
        <taxon>Trichogramma</taxon>
    </lineage>
</organism>
<dbReference type="SUPFAM" id="SSF88697">
    <property type="entry name" value="PUA domain-like"/>
    <property type="match status" value="1"/>
</dbReference>
<evidence type="ECO:0000259" key="4">
    <source>
        <dbReference type="PROSITE" id="PS51015"/>
    </source>
</evidence>
<evidence type="ECO:0000256" key="1">
    <source>
        <dbReference type="ARBA" id="ARBA00023242"/>
    </source>
</evidence>
<dbReference type="AlphaFoldDB" id="A0A6H5I7G1"/>
<dbReference type="OrthoDB" id="7695528at2759"/>
<dbReference type="InterPro" id="IPR045134">
    <property type="entry name" value="UHRF1/2-like"/>
</dbReference>
<dbReference type="SMART" id="SM00466">
    <property type="entry name" value="SRA"/>
    <property type="match status" value="1"/>
</dbReference>
<reference evidence="5 6" key="1">
    <citation type="submission" date="2020-02" db="EMBL/GenBank/DDBJ databases">
        <authorList>
            <person name="Ferguson B K."/>
        </authorList>
    </citation>
    <scope>NUCLEOTIDE SEQUENCE [LARGE SCALE GENOMIC DNA]</scope>
</reference>
<dbReference type="EMBL" id="CADCXV010000685">
    <property type="protein sequence ID" value="CAB0032652.1"/>
    <property type="molecule type" value="Genomic_DNA"/>
</dbReference>
<dbReference type="GO" id="GO:0061630">
    <property type="term" value="F:ubiquitin protein ligase activity"/>
    <property type="evidence" value="ECO:0007669"/>
    <property type="project" value="TreeGrafter"/>
</dbReference>
<evidence type="ECO:0000313" key="5">
    <source>
        <dbReference type="EMBL" id="CAB0032652.1"/>
    </source>
</evidence>
<dbReference type="GO" id="GO:0044027">
    <property type="term" value="P:negative regulation of gene expression via chromosomal CpG island methylation"/>
    <property type="evidence" value="ECO:0007669"/>
    <property type="project" value="TreeGrafter"/>
</dbReference>